<dbReference type="FunFam" id="2.60.120.330:FF:000001">
    <property type="entry name" value="Protein SRG1"/>
    <property type="match status" value="2"/>
</dbReference>
<dbReference type="GO" id="GO:0046872">
    <property type="term" value="F:metal ion binding"/>
    <property type="evidence" value="ECO:0007669"/>
    <property type="project" value="UniProtKB-KW"/>
</dbReference>
<keyword evidence="2" id="KW-0479">Metal-binding</keyword>
<protein>
    <submittedName>
        <fullName evidence="6">Oxoglutarate/iron-dependent dioxygenase</fullName>
    </submittedName>
</protein>
<evidence type="ECO:0000256" key="3">
    <source>
        <dbReference type="ARBA" id="ARBA00023002"/>
    </source>
</evidence>
<dbReference type="InterPro" id="IPR050295">
    <property type="entry name" value="Plant_2OG-oxidoreductases"/>
</dbReference>
<reference evidence="7" key="1">
    <citation type="submission" date="2013-09" db="EMBL/GenBank/DDBJ databases">
        <title>Corchorus olitorius genome sequencing.</title>
        <authorList>
            <person name="Alam M."/>
            <person name="Haque M.S."/>
            <person name="Islam M.S."/>
            <person name="Emdad E.M."/>
            <person name="Islam M.M."/>
            <person name="Ahmed B."/>
            <person name="Halim A."/>
            <person name="Hossen Q.M.M."/>
            <person name="Hossain M.Z."/>
            <person name="Ahmed R."/>
            <person name="Khan M.M."/>
            <person name="Islam R."/>
            <person name="Rashid M.M."/>
            <person name="Khan S.A."/>
            <person name="Rahman M.S."/>
            <person name="Alam M."/>
            <person name="Yahiya A.S."/>
            <person name="Khan M.S."/>
            <person name="Azam M.S."/>
            <person name="Haque T."/>
            <person name="Lashkar M.Z.H."/>
            <person name="Akhand A.I."/>
            <person name="Morshed G."/>
            <person name="Roy S."/>
            <person name="Uddin K.S."/>
            <person name="Rabeya T."/>
            <person name="Hossain A.S."/>
            <person name="Chowdhury A."/>
            <person name="Snigdha A.R."/>
            <person name="Mortoza M.S."/>
            <person name="Matin S.A."/>
            <person name="Hoque S.M.E."/>
            <person name="Islam M.K."/>
            <person name="Roy D.K."/>
            <person name="Haider R."/>
            <person name="Moosa M.M."/>
            <person name="Elias S.M."/>
            <person name="Hasan A.M."/>
            <person name="Jahan S."/>
            <person name="Shafiuddin M."/>
            <person name="Mahmood N."/>
            <person name="Shommy N.S."/>
        </authorList>
    </citation>
    <scope>NUCLEOTIDE SEQUENCE [LARGE SCALE GENOMIC DNA]</scope>
    <source>
        <strain evidence="7">cv. O-4</strain>
    </source>
</reference>
<dbReference type="Pfam" id="PF14226">
    <property type="entry name" value="DIOX_N"/>
    <property type="match status" value="1"/>
</dbReference>
<dbReference type="InterPro" id="IPR027443">
    <property type="entry name" value="IPNS-like_sf"/>
</dbReference>
<evidence type="ECO:0000259" key="5">
    <source>
        <dbReference type="PROSITE" id="PS51471"/>
    </source>
</evidence>
<comment type="caution">
    <text evidence="6">The sequence shown here is derived from an EMBL/GenBank/DDBJ whole genome shotgun (WGS) entry which is preliminary data.</text>
</comment>
<sequence>MEEKKKYWQFPGEVEGFGQAFVVSDEQKLDWSDIFLLTTLPLQDRKPHLFPKLPLPFRETLDHYSFEMEKLTMAILVQIAKAINMKVEEMGEFFEGGLQTMRMNYYPPCGEPDKVIGLTPHSDGSGITILLQVNEVEGLQVKKDGKWIPVKPLPNAFIVNIGDTLEIITNGAYRSIEHRATVNYDKERLSIATFCSPKGEIGPAPSLISQGKPPLFRRIRGEDYLKSLNMEMEVMEPFTVGSSLLVPCVQELAKEPFTPIPSRYLRPELEEAMVICDDGQMLGIPVIDMQRLVSEESTDSEIAKLDCACKEWGFFQLVNHGVSLSLLNKVKTQIQDFFNLPMEEKKKFWQYPGQVEGFGQAFVISDEQKIDWGDMFYMTTLPVHSRKPHLLPKFPPPLRETMELYSSELKNLSMAILGKMAQALDIKAEEMEVLIEEERQSMRMNYYPPCHLPEQVIGLAPHSDGSALTILLQVNEVEGLQIRKDGKWVPVKPLPNAFIVNVGDILEIITNGMYRSIEHRATVNSTRERLSIATFTGARFDGEIGPALSLISQQTPAIFRRVRVEQYYKGLFARELQGKSNLDYLRVKND</sequence>
<dbReference type="InterPro" id="IPR026992">
    <property type="entry name" value="DIOX_N"/>
</dbReference>
<dbReference type="SUPFAM" id="SSF51197">
    <property type="entry name" value="Clavaminate synthase-like"/>
    <property type="match status" value="2"/>
</dbReference>
<dbReference type="EMBL" id="AWUE01016343">
    <property type="protein sequence ID" value="OMO92620.1"/>
    <property type="molecule type" value="Genomic_DNA"/>
</dbReference>
<evidence type="ECO:0000313" key="7">
    <source>
        <dbReference type="Proteomes" id="UP000187203"/>
    </source>
</evidence>
<keyword evidence="7" id="KW-1185">Reference proteome</keyword>
<comment type="similarity">
    <text evidence="1">Belongs to the iron/ascorbate-dependent oxidoreductase family.</text>
</comment>
<dbReference type="InterPro" id="IPR005123">
    <property type="entry name" value="Oxoglu/Fe-dep_dioxygenase_dom"/>
</dbReference>
<dbReference type="Pfam" id="PF03171">
    <property type="entry name" value="2OG-FeII_Oxy"/>
    <property type="match status" value="2"/>
</dbReference>
<dbReference type="AlphaFoldDB" id="A0A1R3JCR7"/>
<keyword evidence="6" id="KW-0223">Dioxygenase</keyword>
<accession>A0A1R3JCR7</accession>
<dbReference type="STRING" id="93759.A0A1R3JCR7"/>
<keyword evidence="4" id="KW-0408">Iron</keyword>
<dbReference type="InterPro" id="IPR044861">
    <property type="entry name" value="IPNS-like_FE2OG_OXY"/>
</dbReference>
<evidence type="ECO:0000313" key="6">
    <source>
        <dbReference type="EMBL" id="OMO92620.1"/>
    </source>
</evidence>
<feature type="domain" description="Fe2OG dioxygenase" evidence="5">
    <location>
        <begin position="438"/>
        <end position="538"/>
    </location>
</feature>
<dbReference type="PANTHER" id="PTHR47991">
    <property type="entry name" value="OXOGLUTARATE/IRON-DEPENDENT DIOXYGENASE"/>
    <property type="match status" value="1"/>
</dbReference>
<organism evidence="6 7">
    <name type="scientific">Corchorus olitorius</name>
    <dbReference type="NCBI Taxonomy" id="93759"/>
    <lineage>
        <taxon>Eukaryota</taxon>
        <taxon>Viridiplantae</taxon>
        <taxon>Streptophyta</taxon>
        <taxon>Embryophyta</taxon>
        <taxon>Tracheophyta</taxon>
        <taxon>Spermatophyta</taxon>
        <taxon>Magnoliopsida</taxon>
        <taxon>eudicotyledons</taxon>
        <taxon>Gunneridae</taxon>
        <taxon>Pentapetalae</taxon>
        <taxon>rosids</taxon>
        <taxon>malvids</taxon>
        <taxon>Malvales</taxon>
        <taxon>Malvaceae</taxon>
        <taxon>Grewioideae</taxon>
        <taxon>Apeibeae</taxon>
        <taxon>Corchorus</taxon>
    </lineage>
</organism>
<proteinExistence type="inferred from homology"/>
<gene>
    <name evidence="6" type="ORF">COLO4_17458</name>
</gene>
<dbReference type="Proteomes" id="UP000187203">
    <property type="component" value="Unassembled WGS sequence"/>
</dbReference>
<name>A0A1R3JCR7_9ROSI</name>
<feature type="domain" description="Fe2OG dioxygenase" evidence="5">
    <location>
        <begin position="97"/>
        <end position="197"/>
    </location>
</feature>
<dbReference type="Gene3D" id="2.60.120.330">
    <property type="entry name" value="B-lactam Antibiotic, Isopenicillin N Synthase, Chain"/>
    <property type="match status" value="2"/>
</dbReference>
<dbReference type="GO" id="GO:0051213">
    <property type="term" value="F:dioxygenase activity"/>
    <property type="evidence" value="ECO:0007669"/>
    <property type="project" value="UniProtKB-KW"/>
</dbReference>
<evidence type="ECO:0000256" key="4">
    <source>
        <dbReference type="ARBA" id="ARBA00023004"/>
    </source>
</evidence>
<evidence type="ECO:0000256" key="2">
    <source>
        <dbReference type="ARBA" id="ARBA00022723"/>
    </source>
</evidence>
<dbReference type="PROSITE" id="PS51471">
    <property type="entry name" value="FE2OG_OXY"/>
    <property type="match status" value="2"/>
</dbReference>
<keyword evidence="3" id="KW-0560">Oxidoreductase</keyword>
<dbReference type="OrthoDB" id="288590at2759"/>
<evidence type="ECO:0000256" key="1">
    <source>
        <dbReference type="ARBA" id="ARBA00008056"/>
    </source>
</evidence>